<feature type="compositionally biased region" description="Basic and acidic residues" evidence="10">
    <location>
        <begin position="288"/>
        <end position="309"/>
    </location>
</feature>
<feature type="compositionally biased region" description="Acidic residues" evidence="10">
    <location>
        <begin position="276"/>
        <end position="287"/>
    </location>
</feature>
<keyword evidence="6" id="KW-0862">Zinc</keyword>
<dbReference type="Gene3D" id="2.30.30.490">
    <property type="match status" value="2"/>
</dbReference>
<name>A0A6V7UTC3_MELEN</name>
<dbReference type="Gene3D" id="1.10.10.60">
    <property type="entry name" value="Homeodomain-like"/>
    <property type="match status" value="1"/>
</dbReference>
<reference evidence="14 15" key="1">
    <citation type="submission" date="2020-08" db="EMBL/GenBank/DDBJ databases">
        <authorList>
            <person name="Koutsovoulos G."/>
            <person name="Danchin GJ E."/>
        </authorList>
    </citation>
    <scope>NUCLEOTIDE SEQUENCE [LARGE SCALE GENOMIC DNA]</scope>
</reference>
<dbReference type="GO" id="GO:0003682">
    <property type="term" value="F:chromatin binding"/>
    <property type="evidence" value="ECO:0007669"/>
    <property type="project" value="InterPro"/>
</dbReference>
<dbReference type="PROSITE" id="PS51293">
    <property type="entry name" value="SANT"/>
    <property type="match status" value="1"/>
</dbReference>
<dbReference type="Pfam" id="PF17226">
    <property type="entry name" value="MTA_R1"/>
    <property type="match status" value="1"/>
</dbReference>
<feature type="domain" description="SANT" evidence="13">
    <location>
        <begin position="456"/>
        <end position="508"/>
    </location>
</feature>
<comment type="similarity">
    <text evidence="9">Belongs to the metastasis-associated protein family.</text>
</comment>
<dbReference type="InterPro" id="IPR009057">
    <property type="entry name" value="Homeodomain-like_sf"/>
</dbReference>
<keyword evidence="2" id="KW-0678">Repressor</keyword>
<keyword evidence="8" id="KW-0539">Nucleus</keyword>
<evidence type="ECO:0000256" key="7">
    <source>
        <dbReference type="ARBA" id="ARBA00023125"/>
    </source>
</evidence>
<dbReference type="GO" id="GO:0016581">
    <property type="term" value="C:NuRD complex"/>
    <property type="evidence" value="ECO:0007669"/>
    <property type="project" value="TreeGrafter"/>
</dbReference>
<accession>A0A6V7UTC3</accession>
<dbReference type="SMART" id="SM01189">
    <property type="entry name" value="ELM2"/>
    <property type="match status" value="1"/>
</dbReference>
<evidence type="ECO:0000259" key="12">
    <source>
        <dbReference type="PROSITE" id="PS51156"/>
    </source>
</evidence>
<dbReference type="GO" id="GO:0003714">
    <property type="term" value="F:transcription corepressor activity"/>
    <property type="evidence" value="ECO:0007669"/>
    <property type="project" value="TreeGrafter"/>
</dbReference>
<dbReference type="InterPro" id="IPR043151">
    <property type="entry name" value="BAH_sf"/>
</dbReference>
<dbReference type="PROSITE" id="PS51156">
    <property type="entry name" value="ELM2"/>
    <property type="match status" value="1"/>
</dbReference>
<feature type="region of interest" description="Disordered" evidence="10">
    <location>
        <begin position="259"/>
        <end position="341"/>
    </location>
</feature>
<evidence type="ECO:0000313" key="15">
    <source>
        <dbReference type="Proteomes" id="UP000580250"/>
    </source>
</evidence>
<keyword evidence="5" id="KW-0863">Zinc-finger</keyword>
<dbReference type="GO" id="GO:0042826">
    <property type="term" value="F:histone deacetylase binding"/>
    <property type="evidence" value="ECO:0007669"/>
    <property type="project" value="TreeGrafter"/>
</dbReference>
<dbReference type="GO" id="GO:0003677">
    <property type="term" value="F:DNA binding"/>
    <property type="evidence" value="ECO:0007669"/>
    <property type="project" value="UniProtKB-KW"/>
</dbReference>
<keyword evidence="4" id="KW-0479">Metal-binding</keyword>
<dbReference type="AlphaFoldDB" id="A0A6V7UTC3"/>
<evidence type="ECO:0000256" key="2">
    <source>
        <dbReference type="ARBA" id="ARBA00022491"/>
    </source>
</evidence>
<sequence>MSQNMYKVGDYVYFEAQPAAPFHIRRIEELNKTSTGAVEAKVTCFFRRRDLPDSILKIADQAERQNKILSKPRRTLLDLKESVTSSAPVLEANGGNSKSASPKENGLPESSNEAQNSANLDDGKKESCSSHSQNNNDEGNVSSSTTTFSHPKCYGFAGLPRGATNLTSEQLHELRQKELFLSRIVETLPATQIRGKCSVVILNDVETCDMYIGKDDSFFYSLVYDPSNQTLLADKGRIEIGNRHQAIIPDLLNEKNKNDLETMECDDVESGNGRVDDDEEKMDDEIGNEEKNGHEDKKVEEKLQNKKAEEEDDDKASSSSLKEASSKISKNSTKQQFHFEGETRRERCVYHPYHNLSDLEIDQFLLIARAVGTFSRALDSSSSIKIPTLHQTAAAASRDITLLHAMALLHQSNYDMGKATGFLVPPADNNHHYPLETDKLTSNKTAILGGPILCRDQLEEWSASESTLFEEGVDRCVKDFHDIRLDFLPWKSIRDIVEYYYMWKTTSRYAEIKKTKHTDRENKLNVVYIPSYNKPTINLINSAPTPFECVKSNYPCEGCNIIEAYQWYLWGPANQLRLCGDCWNIWKKRGDTFDLEGLNEGGRSAVSSGQAGAIIEAYQWYLWGPANQLRNIWKKRGGLTNPHELDTFDLEGLNEGGRSAVSSGQTGANRQNVNSKNSSNTSGPQQQQQQTLLTSSKNVGGGGSLIPSSISGQILIGQKGRVAFCLNAPLETRIARRIAPKQIFNVRKAARAPFFEFDLKTVQDYYFCRPLSDILQAARQLPHGNHISRSAIEHLSNLHKKRAVIANGGK</sequence>
<proteinExistence type="inferred from homology"/>
<feature type="domain" description="BAH" evidence="11">
    <location>
        <begin position="4"/>
        <end position="235"/>
    </location>
</feature>
<evidence type="ECO:0000256" key="1">
    <source>
        <dbReference type="ARBA" id="ARBA00004123"/>
    </source>
</evidence>
<dbReference type="CDD" id="cd04709">
    <property type="entry name" value="BAH_MTA"/>
    <property type="match status" value="1"/>
</dbReference>
<keyword evidence="3" id="KW-0597">Phosphoprotein</keyword>
<feature type="compositionally biased region" description="Polar residues" evidence="10">
    <location>
        <begin position="129"/>
        <end position="144"/>
    </location>
</feature>
<dbReference type="Pfam" id="PF01448">
    <property type="entry name" value="ELM2"/>
    <property type="match status" value="1"/>
</dbReference>
<evidence type="ECO:0000256" key="8">
    <source>
        <dbReference type="ARBA" id="ARBA00023242"/>
    </source>
</evidence>
<dbReference type="EMBL" id="CAJEWN010000109">
    <property type="protein sequence ID" value="CAD2165339.1"/>
    <property type="molecule type" value="Genomic_DNA"/>
</dbReference>
<evidence type="ECO:0000313" key="14">
    <source>
        <dbReference type="EMBL" id="CAD2165339.1"/>
    </source>
</evidence>
<evidence type="ECO:0000256" key="4">
    <source>
        <dbReference type="ARBA" id="ARBA00022723"/>
    </source>
</evidence>
<dbReference type="FunFam" id="4.10.1240.50:FF:000001">
    <property type="entry name" value="Metastasis-associated 1 family, member 3"/>
    <property type="match status" value="1"/>
</dbReference>
<dbReference type="Proteomes" id="UP000580250">
    <property type="component" value="Unassembled WGS sequence"/>
</dbReference>
<evidence type="ECO:0000259" key="13">
    <source>
        <dbReference type="PROSITE" id="PS51293"/>
    </source>
</evidence>
<evidence type="ECO:0000256" key="5">
    <source>
        <dbReference type="ARBA" id="ARBA00022771"/>
    </source>
</evidence>
<dbReference type="FunFam" id="1.10.10.60:FF:000012">
    <property type="entry name" value="Metastasis-associated 1 family, member 3"/>
    <property type="match status" value="1"/>
</dbReference>
<dbReference type="InterPro" id="IPR035170">
    <property type="entry name" value="MTA1_R1"/>
</dbReference>
<feature type="compositionally biased region" description="Polar residues" evidence="10">
    <location>
        <begin position="660"/>
        <end position="684"/>
    </location>
</feature>
<evidence type="ECO:0000256" key="3">
    <source>
        <dbReference type="ARBA" id="ARBA00022553"/>
    </source>
</evidence>
<evidence type="ECO:0000256" key="9">
    <source>
        <dbReference type="ARBA" id="ARBA00093454"/>
    </source>
</evidence>
<feature type="compositionally biased region" description="Polar residues" evidence="10">
    <location>
        <begin position="94"/>
        <end position="119"/>
    </location>
</feature>
<dbReference type="InterPro" id="IPR001025">
    <property type="entry name" value="BAH_dom"/>
</dbReference>
<keyword evidence="7" id="KW-0238">DNA-binding</keyword>
<dbReference type="PANTHER" id="PTHR10865:SF29">
    <property type="entry name" value="METASTASIS ASSOCIATED 1-LIKE, ISOFORM D"/>
    <property type="match status" value="1"/>
</dbReference>
<dbReference type="GO" id="GO:0000122">
    <property type="term" value="P:negative regulation of transcription by RNA polymerase II"/>
    <property type="evidence" value="ECO:0007669"/>
    <property type="project" value="TreeGrafter"/>
</dbReference>
<dbReference type="GO" id="GO:0008270">
    <property type="term" value="F:zinc ion binding"/>
    <property type="evidence" value="ECO:0007669"/>
    <property type="project" value="UniProtKB-KW"/>
</dbReference>
<evidence type="ECO:0000259" key="11">
    <source>
        <dbReference type="PROSITE" id="PS51038"/>
    </source>
</evidence>
<dbReference type="OrthoDB" id="2193595at2759"/>
<dbReference type="GO" id="GO:0003713">
    <property type="term" value="F:transcription coactivator activity"/>
    <property type="evidence" value="ECO:0007669"/>
    <property type="project" value="TreeGrafter"/>
</dbReference>
<dbReference type="SMART" id="SM00439">
    <property type="entry name" value="BAH"/>
    <property type="match status" value="1"/>
</dbReference>
<protein>
    <submittedName>
        <fullName evidence="14">Uncharacterized protein</fullName>
    </submittedName>
</protein>
<comment type="subcellular location">
    <subcellularLocation>
        <location evidence="1">Nucleus</location>
    </subcellularLocation>
</comment>
<dbReference type="CDD" id="cd11661">
    <property type="entry name" value="SANT_MTA3_like"/>
    <property type="match status" value="1"/>
</dbReference>
<feature type="compositionally biased region" description="Low complexity" evidence="10">
    <location>
        <begin position="317"/>
        <end position="330"/>
    </location>
</feature>
<gene>
    <name evidence="14" type="ORF">MENT_LOCUS17121</name>
</gene>
<dbReference type="Pfam" id="PF01426">
    <property type="entry name" value="BAH"/>
    <property type="match status" value="1"/>
</dbReference>
<dbReference type="PANTHER" id="PTHR10865">
    <property type="entry name" value="METASTASIS-ASSOCIATED PROTEIN AND MESODERM INDUCTION EARLY RESPONSE PROTEIN"/>
    <property type="match status" value="1"/>
</dbReference>
<comment type="caution">
    <text evidence="14">The sequence shown here is derived from an EMBL/GenBank/DDBJ whole genome shotgun (WGS) entry which is preliminary data.</text>
</comment>
<dbReference type="Gene3D" id="4.10.1240.50">
    <property type="match status" value="1"/>
</dbReference>
<evidence type="ECO:0000256" key="6">
    <source>
        <dbReference type="ARBA" id="ARBA00022833"/>
    </source>
</evidence>
<feature type="region of interest" description="Disordered" evidence="10">
    <location>
        <begin position="659"/>
        <end position="698"/>
    </location>
</feature>
<organism evidence="14 15">
    <name type="scientific">Meloidogyne enterolobii</name>
    <name type="common">Root-knot nematode worm</name>
    <name type="synonym">Meloidogyne mayaguensis</name>
    <dbReference type="NCBI Taxonomy" id="390850"/>
    <lineage>
        <taxon>Eukaryota</taxon>
        <taxon>Metazoa</taxon>
        <taxon>Ecdysozoa</taxon>
        <taxon>Nematoda</taxon>
        <taxon>Chromadorea</taxon>
        <taxon>Rhabditida</taxon>
        <taxon>Tylenchina</taxon>
        <taxon>Tylenchomorpha</taxon>
        <taxon>Tylenchoidea</taxon>
        <taxon>Meloidogynidae</taxon>
        <taxon>Meloidogyninae</taxon>
        <taxon>Meloidogyne</taxon>
    </lineage>
</organism>
<dbReference type="InterPro" id="IPR017884">
    <property type="entry name" value="SANT_dom"/>
</dbReference>
<dbReference type="PROSITE" id="PS51038">
    <property type="entry name" value="BAH"/>
    <property type="match status" value="1"/>
</dbReference>
<dbReference type="SUPFAM" id="SSF46689">
    <property type="entry name" value="Homeodomain-like"/>
    <property type="match status" value="1"/>
</dbReference>
<dbReference type="InterPro" id="IPR000949">
    <property type="entry name" value="ELM2_dom"/>
</dbReference>
<feature type="region of interest" description="Disordered" evidence="10">
    <location>
        <begin position="87"/>
        <end position="144"/>
    </location>
</feature>
<dbReference type="InterPro" id="IPR040138">
    <property type="entry name" value="MIER/MTA"/>
</dbReference>
<feature type="domain" description="ELM2" evidence="12">
    <location>
        <begin position="236"/>
        <end position="427"/>
    </location>
</feature>
<evidence type="ECO:0000256" key="10">
    <source>
        <dbReference type="SAM" id="MobiDB-lite"/>
    </source>
</evidence>